<name>E4RKP3_HALHG</name>
<dbReference type="GO" id="GO:0030983">
    <property type="term" value="F:mismatched DNA binding"/>
    <property type="evidence" value="ECO:0007669"/>
    <property type="project" value="InterPro"/>
</dbReference>
<keyword evidence="2" id="KW-0067">ATP-binding</keyword>
<dbReference type="HOGENOM" id="CLU_036487_0_0_9"/>
<dbReference type="InterPro" id="IPR027417">
    <property type="entry name" value="P-loop_NTPase"/>
</dbReference>
<dbReference type="PANTHER" id="PTHR11361">
    <property type="entry name" value="DNA MISMATCH REPAIR PROTEIN MUTS FAMILY MEMBER"/>
    <property type="match status" value="1"/>
</dbReference>
<dbReference type="KEGG" id="has:Halsa_1285"/>
<proteinExistence type="predicted"/>
<dbReference type="OrthoDB" id="9808166at2"/>
<evidence type="ECO:0000259" key="4">
    <source>
        <dbReference type="SMART" id="SM00534"/>
    </source>
</evidence>
<keyword evidence="6" id="KW-1185">Reference proteome</keyword>
<evidence type="ECO:0000313" key="5">
    <source>
        <dbReference type="EMBL" id="ADQ14713.1"/>
    </source>
</evidence>
<dbReference type="GO" id="GO:0005524">
    <property type="term" value="F:ATP binding"/>
    <property type="evidence" value="ECO:0007669"/>
    <property type="project" value="UniProtKB-KW"/>
</dbReference>
<evidence type="ECO:0000313" key="6">
    <source>
        <dbReference type="Proteomes" id="UP000007434"/>
    </source>
</evidence>
<evidence type="ECO:0000256" key="1">
    <source>
        <dbReference type="ARBA" id="ARBA00022741"/>
    </source>
</evidence>
<keyword evidence="3" id="KW-0238">DNA-binding</keyword>
<accession>E4RKP3</accession>
<dbReference type="Proteomes" id="UP000007434">
    <property type="component" value="Chromosome"/>
</dbReference>
<dbReference type="InterPro" id="IPR045076">
    <property type="entry name" value="MutS"/>
</dbReference>
<reference evidence="5 6" key="2">
    <citation type="journal article" date="2011" name="J. Bacteriol.">
        <title>Complete Genome Sequence of the Haloalkaliphilic, Hydrogen Producing Halanaerobium hydrogenoformans.</title>
        <authorList>
            <person name="Brown S.D."/>
            <person name="Begemann M.B."/>
            <person name="Mormile M.R."/>
            <person name="Wall J.D."/>
            <person name="Han C.S."/>
            <person name="Goodwin L.A."/>
            <person name="Pitluck S."/>
            <person name="Land M.L."/>
            <person name="Hauser L.J."/>
            <person name="Elias D.A."/>
        </authorList>
    </citation>
    <scope>NUCLEOTIDE SEQUENCE [LARGE SCALE GENOMIC DNA]</scope>
    <source>
        <strain evidence="6">sapolanicus</strain>
    </source>
</reference>
<dbReference type="STRING" id="656519.Halsa_1285"/>
<dbReference type="GO" id="GO:0140664">
    <property type="term" value="F:ATP-dependent DNA damage sensor activity"/>
    <property type="evidence" value="ECO:0007669"/>
    <property type="project" value="InterPro"/>
</dbReference>
<dbReference type="RefSeq" id="WP_013405794.1">
    <property type="nucleotide sequence ID" value="NC_014654.1"/>
</dbReference>
<dbReference type="Gene3D" id="3.40.50.300">
    <property type="entry name" value="P-loop containing nucleotide triphosphate hydrolases"/>
    <property type="match status" value="1"/>
</dbReference>
<sequence length="508" mass="59224">MKDFHSILYKDATYNGNEEEPDFFGDLNLDQIVNNITAGKKEYNLKSFFYRPLSNLENIKYRQQIMQELENNELYKKIDSFAKKMRRVRQFLNLVQELSYKYNQQGWLLEAVDLYCQAVNELTAGLKSTKLKSLGFLSFKEYLLDYVDTDYFNNLQREMEEIKEELADIKYCLNIYGGKVRVQEYQGEKDYRPEIEQTFARFKENGAKDYKNNLRTSTGMNHVEAKIIERVAKLYPDIFSRLDNYYNTHSDFLDQTISVFDREVQFYLAYLENISSLKKAGLSFCYPILSTDDKNESCQQMFDLALAQKYSKKQKTVISNDFYLEDRERIIVVTGPNQGGKTTFARSFGQLHYLANLGCPIPAKKAKLFLFEGIFTHFEREENIKDLHGKLESDLLRIRKIINQITDRSLVILNEIFTSTTARDAVFLGKKVLKKIIKKDSIAICVTFLDELTSMSPKVVSMVAQVESDDPTNRTYKLIREKANGVAYAVSIAEKYRLTYDCLKERIS</sequence>
<dbReference type="SUPFAM" id="SSF52540">
    <property type="entry name" value="P-loop containing nucleoside triphosphate hydrolases"/>
    <property type="match status" value="1"/>
</dbReference>
<dbReference type="GO" id="GO:0006298">
    <property type="term" value="P:mismatch repair"/>
    <property type="evidence" value="ECO:0007669"/>
    <property type="project" value="InterPro"/>
</dbReference>
<dbReference type="GO" id="GO:0005829">
    <property type="term" value="C:cytosol"/>
    <property type="evidence" value="ECO:0007669"/>
    <property type="project" value="TreeGrafter"/>
</dbReference>
<dbReference type="InterPro" id="IPR000432">
    <property type="entry name" value="DNA_mismatch_repair_MutS_C"/>
</dbReference>
<dbReference type="EMBL" id="CP002304">
    <property type="protein sequence ID" value="ADQ14713.1"/>
    <property type="molecule type" value="Genomic_DNA"/>
</dbReference>
<feature type="domain" description="DNA mismatch repair proteins mutS family" evidence="4">
    <location>
        <begin position="328"/>
        <end position="508"/>
    </location>
</feature>
<reference evidence="5 6" key="1">
    <citation type="submission" date="2010-11" db="EMBL/GenBank/DDBJ databases">
        <title>Complete sequence of Halanaerobium sp. sapolanicus.</title>
        <authorList>
            <consortium name="US DOE Joint Genome Institute"/>
            <person name="Lucas S."/>
            <person name="Copeland A."/>
            <person name="Lapidus A."/>
            <person name="Cheng J.-F."/>
            <person name="Bruce D."/>
            <person name="Goodwin L."/>
            <person name="Pitluck S."/>
            <person name="Davenport K."/>
            <person name="Detter J.C."/>
            <person name="Han C."/>
            <person name="Tapia R."/>
            <person name="Land M."/>
            <person name="Hauser L."/>
            <person name="Jeffries C."/>
            <person name="Kyrpides N."/>
            <person name="Ivanova N."/>
            <person name="Mikhailova N."/>
            <person name="Begemann M.B."/>
            <person name="Mormile M.R."/>
            <person name="Wall J.D."/>
            <person name="Elias D.A."/>
            <person name="Woyke T."/>
        </authorList>
    </citation>
    <scope>NUCLEOTIDE SEQUENCE [LARGE SCALE GENOMIC DNA]</scope>
    <source>
        <strain evidence="6">sapolanicus</strain>
    </source>
</reference>
<dbReference type="eggNOG" id="COG0249">
    <property type="taxonomic scope" value="Bacteria"/>
</dbReference>
<keyword evidence="1" id="KW-0547">Nucleotide-binding</keyword>
<dbReference type="Pfam" id="PF00488">
    <property type="entry name" value="MutS_V"/>
    <property type="match status" value="1"/>
</dbReference>
<dbReference type="AlphaFoldDB" id="E4RKP3"/>
<evidence type="ECO:0000256" key="2">
    <source>
        <dbReference type="ARBA" id="ARBA00022840"/>
    </source>
</evidence>
<protein>
    <submittedName>
        <fullName evidence="5">DNA mismatch repair protein MutS domain protein</fullName>
    </submittedName>
</protein>
<dbReference type="SMART" id="SM00534">
    <property type="entry name" value="MUTSac"/>
    <property type="match status" value="1"/>
</dbReference>
<organism evidence="5 6">
    <name type="scientific">Halanaerobium hydrogeniformans</name>
    <name type="common">Halanaerobium sp. (strain sapolanicus)</name>
    <dbReference type="NCBI Taxonomy" id="656519"/>
    <lineage>
        <taxon>Bacteria</taxon>
        <taxon>Bacillati</taxon>
        <taxon>Bacillota</taxon>
        <taxon>Clostridia</taxon>
        <taxon>Halanaerobiales</taxon>
        <taxon>Halanaerobiaceae</taxon>
        <taxon>Halanaerobium</taxon>
    </lineage>
</organism>
<gene>
    <name evidence="5" type="ordered locus">Halsa_1285</name>
</gene>
<evidence type="ECO:0000256" key="3">
    <source>
        <dbReference type="ARBA" id="ARBA00023125"/>
    </source>
</evidence>
<dbReference type="PANTHER" id="PTHR11361:SF34">
    <property type="entry name" value="DNA MISMATCH REPAIR PROTEIN MSH1, MITOCHONDRIAL"/>
    <property type="match status" value="1"/>
</dbReference>